<dbReference type="OrthoDB" id="2552173at2759"/>
<protein>
    <submittedName>
        <fullName evidence="2">Uncharacterized protein</fullName>
    </submittedName>
</protein>
<gene>
    <name evidence="2" type="ORF">BCV70DRAFT_100876</name>
</gene>
<evidence type="ECO:0000313" key="3">
    <source>
        <dbReference type="Proteomes" id="UP000246740"/>
    </source>
</evidence>
<keyword evidence="3" id="KW-1185">Reference proteome</keyword>
<evidence type="ECO:0000313" key="2">
    <source>
        <dbReference type="EMBL" id="PWZ00777.1"/>
    </source>
</evidence>
<feature type="region of interest" description="Disordered" evidence="1">
    <location>
        <begin position="99"/>
        <end position="153"/>
    </location>
</feature>
<name>A0A317XRA1_9BASI</name>
<proteinExistence type="predicted"/>
<reference evidence="2 3" key="1">
    <citation type="journal article" date="2018" name="Mol. Biol. Evol.">
        <title>Broad Genomic Sampling Reveals a Smut Pathogenic Ancestry of the Fungal Clade Ustilaginomycotina.</title>
        <authorList>
            <person name="Kijpornyongpan T."/>
            <person name="Mondo S.J."/>
            <person name="Barry K."/>
            <person name="Sandor L."/>
            <person name="Lee J."/>
            <person name="Lipzen A."/>
            <person name="Pangilinan J."/>
            <person name="LaButti K."/>
            <person name="Hainaut M."/>
            <person name="Henrissat B."/>
            <person name="Grigoriev I.V."/>
            <person name="Spatafora J.W."/>
            <person name="Aime M.C."/>
        </authorList>
    </citation>
    <scope>NUCLEOTIDE SEQUENCE [LARGE SCALE GENOMIC DNA]</scope>
    <source>
        <strain evidence="2 3">MCA 3645</strain>
    </source>
</reference>
<evidence type="ECO:0000256" key="1">
    <source>
        <dbReference type="SAM" id="MobiDB-lite"/>
    </source>
</evidence>
<dbReference type="Proteomes" id="UP000246740">
    <property type="component" value="Unassembled WGS sequence"/>
</dbReference>
<dbReference type="AlphaFoldDB" id="A0A317XRA1"/>
<feature type="compositionally biased region" description="Low complexity" evidence="1">
    <location>
        <begin position="103"/>
        <end position="124"/>
    </location>
</feature>
<dbReference type="EMBL" id="KZ819192">
    <property type="protein sequence ID" value="PWZ00777.1"/>
    <property type="molecule type" value="Genomic_DNA"/>
</dbReference>
<sequence>MPVGAVEVLILLSIESFKASSRFLHKRKSRKHGYDTLRTDSLGRPLNDNGKRLSKNEARALAAHNAEIERIRTAEREWRARGERLPRYEETNDATLLQALNRPSTAPASAATSTTTSLDLASSSVRPMLHSTGSSGRADRGAPRARTRSAAVLPTDPVLAARRQLESRNILASSEVLAVRTLDGGAFTVRRRNQTISLSVRALPEQPEIEDILQHDGLDWRRATWEAPPIYHEAPASVTAIST</sequence>
<accession>A0A317XRA1</accession>
<organism evidence="2 3">
    <name type="scientific">Testicularia cyperi</name>
    <dbReference type="NCBI Taxonomy" id="1882483"/>
    <lineage>
        <taxon>Eukaryota</taxon>
        <taxon>Fungi</taxon>
        <taxon>Dikarya</taxon>
        <taxon>Basidiomycota</taxon>
        <taxon>Ustilaginomycotina</taxon>
        <taxon>Ustilaginomycetes</taxon>
        <taxon>Ustilaginales</taxon>
        <taxon>Anthracoideaceae</taxon>
        <taxon>Testicularia</taxon>
    </lineage>
</organism>
<dbReference type="InParanoid" id="A0A317XRA1"/>